<feature type="compositionally biased region" description="Basic and acidic residues" evidence="2">
    <location>
        <begin position="750"/>
        <end position="767"/>
    </location>
</feature>
<dbReference type="PANTHER" id="PTHR24121:SF23">
    <property type="entry name" value="NO MECHANORECEPTOR POTENTIAL C, ISOFORM H"/>
    <property type="match status" value="1"/>
</dbReference>
<feature type="region of interest" description="Disordered" evidence="2">
    <location>
        <begin position="750"/>
        <end position="769"/>
    </location>
</feature>
<dbReference type="SUPFAM" id="SSF48403">
    <property type="entry name" value="Ankyrin repeat"/>
    <property type="match status" value="2"/>
</dbReference>
<keyword evidence="4" id="KW-1185">Reference proteome</keyword>
<dbReference type="PROSITE" id="PS50297">
    <property type="entry name" value="ANK_REP_REGION"/>
    <property type="match status" value="1"/>
</dbReference>
<dbReference type="Proteomes" id="UP001217089">
    <property type="component" value="Unassembled WGS sequence"/>
</dbReference>
<gene>
    <name evidence="3" type="ORF">KUTeg_023013</name>
</gene>
<reference evidence="3 4" key="1">
    <citation type="submission" date="2022-12" db="EMBL/GenBank/DDBJ databases">
        <title>Chromosome-level genome of Tegillarca granosa.</title>
        <authorList>
            <person name="Kim J."/>
        </authorList>
    </citation>
    <scope>NUCLEOTIDE SEQUENCE [LARGE SCALE GENOMIC DNA]</scope>
    <source>
        <strain evidence="3">Teg-2019</strain>
        <tissue evidence="3">Adductor muscle</tissue>
    </source>
</reference>
<comment type="caution">
    <text evidence="3">The sequence shown here is derived from an EMBL/GenBank/DDBJ whole genome shotgun (WGS) entry which is preliminary data.</text>
</comment>
<sequence length="991" mass="114818">MTIRKHIFMRYCTKLQNNGTRLFMKKNVIDLETKEFVLTYENKRDILASHCNNNNIEICDEVWNEIISKECVVGFPYTCYLFSCHPKYTKQGAKFFEKPLEVLKENISELANSESKRIEKIQYCLMCYMVIKGGKIDLKIIDEEIFKQIIKSLQINSPSEREKLEAINELNHRYILGKKPLFSFKHQTILECVALCFKNNNISLLLQFCSKDFISEFVRPANYEDIEGEEIIKLNRNDYEHVIQRFVKFLLEEEIYRFPRGWNHSVHFYVQYPLLEDKEFIDLFINVIKSKKLDQNIEFTSRLFAVASQYGNHFINRVYNDLQVDTDSVDTGFCLVKAIFAGYTDTVVWLLDHNLGLDKVIEVLGIANTDTMTAIVNHHNITFNHVKKVIMERNIHCDKIVNVMINRWPDMDQKYVLELLDVCLRSDFEKAFGAIITSRQDFATHQVISQCLRGACFIGSIKVVEFIVSKQLCTLTQHIMKEIFTLACAAGQIEIFNYLLDLKITGIDLTPIYTTDNDKNITNLHVAACFGRYEVVGKLIKLGLDVNGKSDFGKSVMTYAIIGYKYRNTSEEFGKSHWYKQTRMEFPSLSPFIEKEDLYPGNLYDYNQVLNCLIPVISDINLADLDMVLDKQGGTLAHYCVKNNEKQTIELLKNRYIKAIFSKTSEKQTCLHIAAIFGRFDIFKMLVGVNKASLSIIDRDNSGRSVLQYAMIGFKFFGRETCCFEHDFDRNFDWMDRLYFQSVFDKISDDSESDRISDDSESDRISDDSESDSFIIDFKDKCNTVTIDNENDELGNAADKSNSENIYDTCIVREEDKSDYTMNESNNDSSDTIMKNDCDRGDIVMVENDNRSDNPYTSDNDRLDVLTVTNEHVMGEKLNTDKMWDIQTEHNVFQRCKGFPGFGNVSEYSEIFLNLIQNKDCDITDLDMVVNNCGCTLAHYCVVYDSRSVIKTLIDVRPSLFYLQNKNNHKPIDLAVLLGRDEIFEMLYPIQ</sequence>
<dbReference type="PANTHER" id="PTHR24121">
    <property type="entry name" value="NO MECHANORECEPTOR POTENTIAL C, ISOFORM D-RELATED"/>
    <property type="match status" value="1"/>
</dbReference>
<dbReference type="Gene3D" id="1.25.40.20">
    <property type="entry name" value="Ankyrin repeat-containing domain"/>
    <property type="match status" value="3"/>
</dbReference>
<dbReference type="InterPro" id="IPR036770">
    <property type="entry name" value="Ankyrin_rpt-contain_sf"/>
</dbReference>
<accession>A0ABQ9E0G6</accession>
<keyword evidence="1" id="KW-0040">ANK repeat</keyword>
<feature type="repeat" description="ANK" evidence="1">
    <location>
        <begin position="519"/>
        <end position="551"/>
    </location>
</feature>
<evidence type="ECO:0000256" key="1">
    <source>
        <dbReference type="PROSITE-ProRule" id="PRU00023"/>
    </source>
</evidence>
<protein>
    <submittedName>
        <fullName evidence="3">Uncharacterized protein</fullName>
    </submittedName>
</protein>
<name>A0ABQ9E0G6_TEGGR</name>
<evidence type="ECO:0000313" key="4">
    <source>
        <dbReference type="Proteomes" id="UP001217089"/>
    </source>
</evidence>
<proteinExistence type="predicted"/>
<dbReference type="PROSITE" id="PS50088">
    <property type="entry name" value="ANK_REPEAT"/>
    <property type="match status" value="1"/>
</dbReference>
<dbReference type="EMBL" id="JARBDR010000921">
    <property type="protein sequence ID" value="KAJ8298953.1"/>
    <property type="molecule type" value="Genomic_DNA"/>
</dbReference>
<evidence type="ECO:0000313" key="3">
    <source>
        <dbReference type="EMBL" id="KAJ8298953.1"/>
    </source>
</evidence>
<dbReference type="InterPro" id="IPR002110">
    <property type="entry name" value="Ankyrin_rpt"/>
</dbReference>
<dbReference type="Pfam" id="PF12796">
    <property type="entry name" value="Ank_2"/>
    <property type="match status" value="1"/>
</dbReference>
<evidence type="ECO:0000256" key="2">
    <source>
        <dbReference type="SAM" id="MobiDB-lite"/>
    </source>
</evidence>
<organism evidence="3 4">
    <name type="scientific">Tegillarca granosa</name>
    <name type="common">Malaysian cockle</name>
    <name type="synonym">Anadara granosa</name>
    <dbReference type="NCBI Taxonomy" id="220873"/>
    <lineage>
        <taxon>Eukaryota</taxon>
        <taxon>Metazoa</taxon>
        <taxon>Spiralia</taxon>
        <taxon>Lophotrochozoa</taxon>
        <taxon>Mollusca</taxon>
        <taxon>Bivalvia</taxon>
        <taxon>Autobranchia</taxon>
        <taxon>Pteriomorphia</taxon>
        <taxon>Arcoida</taxon>
        <taxon>Arcoidea</taxon>
        <taxon>Arcidae</taxon>
        <taxon>Tegillarca</taxon>
    </lineage>
</organism>
<dbReference type="SMART" id="SM00248">
    <property type="entry name" value="ANK"/>
    <property type="match status" value="5"/>
</dbReference>